<evidence type="ECO:0000256" key="1">
    <source>
        <dbReference type="SAM" id="MobiDB-lite"/>
    </source>
</evidence>
<organism evidence="2 3">
    <name type="scientific">Thyridium curvatum</name>
    <dbReference type="NCBI Taxonomy" id="1093900"/>
    <lineage>
        <taxon>Eukaryota</taxon>
        <taxon>Fungi</taxon>
        <taxon>Dikarya</taxon>
        <taxon>Ascomycota</taxon>
        <taxon>Pezizomycotina</taxon>
        <taxon>Sordariomycetes</taxon>
        <taxon>Sordariomycetidae</taxon>
        <taxon>Thyridiales</taxon>
        <taxon>Thyridiaceae</taxon>
        <taxon>Thyridium</taxon>
    </lineage>
</organism>
<feature type="compositionally biased region" description="Basic and acidic residues" evidence="1">
    <location>
        <begin position="436"/>
        <end position="452"/>
    </location>
</feature>
<feature type="compositionally biased region" description="Low complexity" evidence="1">
    <location>
        <begin position="572"/>
        <end position="592"/>
    </location>
</feature>
<dbReference type="AlphaFoldDB" id="A0A507BG03"/>
<feature type="region of interest" description="Disordered" evidence="1">
    <location>
        <begin position="409"/>
        <end position="482"/>
    </location>
</feature>
<evidence type="ECO:0000313" key="3">
    <source>
        <dbReference type="Proteomes" id="UP000319257"/>
    </source>
</evidence>
<reference evidence="2 3" key="1">
    <citation type="submission" date="2019-06" db="EMBL/GenBank/DDBJ databases">
        <title>Draft genome sequence of the filamentous fungus Phialemoniopsis curvata isolated from diesel fuel.</title>
        <authorList>
            <person name="Varaljay V.A."/>
            <person name="Lyon W.J."/>
            <person name="Crouch A.L."/>
            <person name="Drake C.E."/>
            <person name="Hollomon J.M."/>
            <person name="Nadeau L.J."/>
            <person name="Nunn H.S."/>
            <person name="Stevenson B.S."/>
            <person name="Bojanowski C.L."/>
            <person name="Crookes-Goodson W.J."/>
        </authorList>
    </citation>
    <scope>NUCLEOTIDE SEQUENCE [LARGE SCALE GENOMIC DNA]</scope>
    <source>
        <strain evidence="2 3">D216</strain>
    </source>
</reference>
<comment type="caution">
    <text evidence="2">The sequence shown here is derived from an EMBL/GenBank/DDBJ whole genome shotgun (WGS) entry which is preliminary data.</text>
</comment>
<name>A0A507BG03_9PEZI</name>
<protein>
    <submittedName>
        <fullName evidence="2">Uncharacterized protein</fullName>
    </submittedName>
</protein>
<sequence length="750" mass="80668">MQFLKGEDENPTSQDPYCGLERKDFVAIESVDTWRSSEHFTTGHAPTHNDICAHEFFFVLQLTRTGVRKNLLYVNVFIEEESMPDGGKPNQGPPPSSSRTTRPTASPGTGVPGPYATDLDITSTAFESDLAKAHIPAPIDSSHQAQVRRSAPQSPTGERSGRPGSPLFSSPPPVVISRPGSPNLPSGHDLLGTPPVNAHGTRDASDCRSLNTSVTGRFDSPISRPASSHGYARRTTTARTTAERPTSWYGGSLTVPPETAGAQTVSRPNLSRSSASYDHTSRGSGALGRPVSTPILDAFNMRFPRRQELSVLDRPVSMQDMGAIADEYRIPDTSHLRHVAHGGHGARESMPISQPQPPHSMAGLPQAAPSPFLPHQDILVTLQSRPVTPEIPILAVPAAISRETSYGQLPARPLSSQSHKGHIQNVTNPASFSAVKDPKIPLRVDTSYKHNDSSNGTHHGYSKSASNIPSRPRSWYGPQDSRRSFEMSPLALRSENASSIDLAAPSTRSQTPSGTRKFRAVPFQPDENYRQPSRPSTPGSPYARSATHSPRPSMTRPRSSIELLARELPYQSGTSTAANTTSTTSTPGGSRSVPVSLHHALPQEDYYPARPHYTDTTPTPSQSRRGSIQTPLNDSGRSTPTPPVQSAYDRSLAAIAVPYQPPELMDSQKPGIPPVRPADRDREVVNTKNGCCGMCNVSSLAACGGVVGGWVGTFITIFTVGTLAGSIAGYSKIYEEPMATESLVSHGWKR</sequence>
<dbReference type="RefSeq" id="XP_030999405.1">
    <property type="nucleotide sequence ID" value="XM_031134816.1"/>
</dbReference>
<evidence type="ECO:0000313" key="2">
    <source>
        <dbReference type="EMBL" id="TPX17694.1"/>
    </source>
</evidence>
<feature type="compositionally biased region" description="Polar residues" evidence="1">
    <location>
        <begin position="614"/>
        <end position="639"/>
    </location>
</feature>
<feature type="compositionally biased region" description="Polar residues" evidence="1">
    <location>
        <begin position="530"/>
        <end position="539"/>
    </location>
</feature>
<dbReference type="GeneID" id="41979468"/>
<feature type="region of interest" description="Disordered" evidence="1">
    <location>
        <begin position="136"/>
        <end position="289"/>
    </location>
</feature>
<feature type="region of interest" description="Disordered" evidence="1">
    <location>
        <begin position="496"/>
        <end position="645"/>
    </location>
</feature>
<feature type="compositionally biased region" description="Polar residues" evidence="1">
    <location>
        <begin position="453"/>
        <end position="469"/>
    </location>
</feature>
<feature type="region of interest" description="Disordered" evidence="1">
    <location>
        <begin position="82"/>
        <end position="118"/>
    </location>
</feature>
<dbReference type="Proteomes" id="UP000319257">
    <property type="component" value="Unassembled WGS sequence"/>
</dbReference>
<feature type="region of interest" description="Disordered" evidence="1">
    <location>
        <begin position="343"/>
        <end position="364"/>
    </location>
</feature>
<feature type="compositionally biased region" description="Low complexity" evidence="1">
    <location>
        <begin position="549"/>
        <end position="560"/>
    </location>
</feature>
<feature type="compositionally biased region" description="Polar residues" evidence="1">
    <location>
        <begin position="414"/>
        <end position="431"/>
    </location>
</feature>
<gene>
    <name evidence="2" type="ORF">E0L32_012021</name>
</gene>
<feature type="compositionally biased region" description="Polar residues" evidence="1">
    <location>
        <begin position="261"/>
        <end position="278"/>
    </location>
</feature>
<keyword evidence="3" id="KW-1185">Reference proteome</keyword>
<feature type="compositionally biased region" description="Low complexity" evidence="1">
    <location>
        <begin position="97"/>
        <end position="109"/>
    </location>
</feature>
<proteinExistence type="predicted"/>
<feature type="compositionally biased region" description="Polar residues" evidence="1">
    <location>
        <begin position="141"/>
        <end position="157"/>
    </location>
</feature>
<dbReference type="EMBL" id="SKBQ01000130">
    <property type="protein sequence ID" value="TPX17694.1"/>
    <property type="molecule type" value="Genomic_DNA"/>
</dbReference>
<accession>A0A507BG03</accession>
<dbReference type="InParanoid" id="A0A507BG03"/>